<evidence type="ECO:0008006" key="4">
    <source>
        <dbReference type="Google" id="ProtNLM"/>
    </source>
</evidence>
<dbReference type="Proteomes" id="UP000274922">
    <property type="component" value="Unassembled WGS sequence"/>
</dbReference>
<dbReference type="OrthoDB" id="2526683at2759"/>
<comment type="similarity">
    <text evidence="1">Belongs to the FAM72 family.</text>
</comment>
<name>A0A4P9XAY0_9FUNG</name>
<dbReference type="GO" id="GO:0005829">
    <property type="term" value="C:cytosol"/>
    <property type="evidence" value="ECO:0007669"/>
    <property type="project" value="TreeGrafter"/>
</dbReference>
<protein>
    <recommendedName>
        <fullName evidence="4">Protein FAM72</fullName>
    </recommendedName>
</protein>
<evidence type="ECO:0000313" key="2">
    <source>
        <dbReference type="EMBL" id="RKP02543.1"/>
    </source>
</evidence>
<evidence type="ECO:0000256" key="1">
    <source>
        <dbReference type="ARBA" id="ARBA00006888"/>
    </source>
</evidence>
<evidence type="ECO:0000313" key="3">
    <source>
        <dbReference type="Proteomes" id="UP000274922"/>
    </source>
</evidence>
<dbReference type="EMBL" id="ML014141">
    <property type="protein sequence ID" value="RKP02543.1"/>
    <property type="molecule type" value="Genomic_DNA"/>
</dbReference>
<gene>
    <name evidence="2" type="ORF">CXG81DRAFT_10674</name>
</gene>
<reference evidence="3" key="1">
    <citation type="journal article" date="2018" name="Nat. Microbiol.">
        <title>Leveraging single-cell genomics to expand the fungal tree of life.</title>
        <authorList>
            <person name="Ahrendt S.R."/>
            <person name="Quandt C.A."/>
            <person name="Ciobanu D."/>
            <person name="Clum A."/>
            <person name="Salamov A."/>
            <person name="Andreopoulos B."/>
            <person name="Cheng J.F."/>
            <person name="Woyke T."/>
            <person name="Pelin A."/>
            <person name="Henrissat B."/>
            <person name="Reynolds N.K."/>
            <person name="Benny G.L."/>
            <person name="Smith M.E."/>
            <person name="James T.Y."/>
            <person name="Grigoriev I.V."/>
        </authorList>
    </citation>
    <scope>NUCLEOTIDE SEQUENCE [LARGE SCALE GENOMIC DNA]</scope>
    <source>
        <strain evidence="3">ATCC 52028</strain>
    </source>
</reference>
<sequence length="142" mass="15918">MHPNFRNKPVCLLQCAYCDTMVCQRGMKAILLADTRVELYSTDIVVPNKVSPVGDEYVTRNCMCRIRDVACLGCGNIVGYNVTQPCTVCLASCHNSHFIMMSADGVKARARQTSEEVQLLWGHLPRPDVDLDRLSRIPEVCR</sequence>
<keyword evidence="3" id="KW-1185">Reference proteome</keyword>
<proteinExistence type="inferred from homology"/>
<dbReference type="InterPro" id="IPR026768">
    <property type="entry name" value="YPEH2ZP"/>
</dbReference>
<organism evidence="2 3">
    <name type="scientific">Caulochytrium protostelioides</name>
    <dbReference type="NCBI Taxonomy" id="1555241"/>
    <lineage>
        <taxon>Eukaryota</taxon>
        <taxon>Fungi</taxon>
        <taxon>Fungi incertae sedis</taxon>
        <taxon>Chytridiomycota</taxon>
        <taxon>Chytridiomycota incertae sedis</taxon>
        <taxon>Chytridiomycetes</taxon>
        <taxon>Caulochytriales</taxon>
        <taxon>Caulochytriaceae</taxon>
        <taxon>Caulochytrium</taxon>
    </lineage>
</organism>
<dbReference type="PANTHER" id="PTHR31841">
    <property type="entry name" value="PROTEIN FAM72A-RELATED"/>
    <property type="match status" value="1"/>
</dbReference>
<dbReference type="PANTHER" id="PTHR31841:SF1">
    <property type="entry name" value="PROTEIN FAM72A-RELATED"/>
    <property type="match status" value="1"/>
</dbReference>
<accession>A0A4P9XAY0</accession>
<dbReference type="Pfam" id="PF14976">
    <property type="entry name" value="YPEH2ZP"/>
    <property type="match status" value="1"/>
</dbReference>
<dbReference type="AlphaFoldDB" id="A0A4P9XAY0"/>